<gene>
    <name evidence="1" type="ORF">CBOVIS_LOCUS11769</name>
</gene>
<reference evidence="1 2" key="1">
    <citation type="submission" date="2020-04" db="EMBL/GenBank/DDBJ databases">
        <authorList>
            <person name="Laetsch R D."/>
            <person name="Stevens L."/>
            <person name="Kumar S."/>
            <person name="Blaxter L. M."/>
        </authorList>
    </citation>
    <scope>NUCLEOTIDE SEQUENCE [LARGE SCALE GENOMIC DNA]</scope>
</reference>
<protein>
    <submittedName>
        <fullName evidence="1">Uncharacterized protein</fullName>
    </submittedName>
</protein>
<dbReference type="AlphaFoldDB" id="A0A8S1F2R1"/>
<evidence type="ECO:0000313" key="1">
    <source>
        <dbReference type="EMBL" id="CAB3410215.1"/>
    </source>
</evidence>
<comment type="caution">
    <text evidence="1">The sequence shown here is derived from an EMBL/GenBank/DDBJ whole genome shotgun (WGS) entry which is preliminary data.</text>
</comment>
<proteinExistence type="predicted"/>
<dbReference type="Proteomes" id="UP000494206">
    <property type="component" value="Unassembled WGS sequence"/>
</dbReference>
<organism evidence="1 2">
    <name type="scientific">Caenorhabditis bovis</name>
    <dbReference type="NCBI Taxonomy" id="2654633"/>
    <lineage>
        <taxon>Eukaryota</taxon>
        <taxon>Metazoa</taxon>
        <taxon>Ecdysozoa</taxon>
        <taxon>Nematoda</taxon>
        <taxon>Chromadorea</taxon>
        <taxon>Rhabditida</taxon>
        <taxon>Rhabditina</taxon>
        <taxon>Rhabditomorpha</taxon>
        <taxon>Rhabditoidea</taxon>
        <taxon>Rhabditidae</taxon>
        <taxon>Peloderinae</taxon>
        <taxon>Caenorhabditis</taxon>
    </lineage>
</organism>
<dbReference type="EMBL" id="CADEPM010000010">
    <property type="protein sequence ID" value="CAB3410215.1"/>
    <property type="molecule type" value="Genomic_DNA"/>
</dbReference>
<accession>A0A8S1F2R1</accession>
<sequence length="269" mass="31468">MSSPIETPIMDVLDRIEPMDVTTSSNNGQIKYLYPLYMAHSFLSTCRLVSSIKCQQHNAKARGALLMRDTETNGLVALAVCRKCSRDGQMLNQNDRMIKPINDQILHNVWETLVNLLLHSHNGLIGVTGMLYNWDVLREKIKTDETRIDREEHASNEEAGMMYGDDRSLDKVFFYYGIVKFILGEYACYKHNERIIFGIAIRDKLFDRRFIIPFCHGCLGRFEPTHSKLPEDLLFAVRLAHFRDDDKPIREWFQDKSKFWKDYYGNRME</sequence>
<keyword evidence="2" id="KW-1185">Reference proteome</keyword>
<evidence type="ECO:0000313" key="2">
    <source>
        <dbReference type="Proteomes" id="UP000494206"/>
    </source>
</evidence>
<name>A0A8S1F2R1_9PELO</name>